<keyword evidence="2" id="KW-1185">Reference proteome</keyword>
<dbReference type="Proteomes" id="UP001296104">
    <property type="component" value="Unassembled WGS sequence"/>
</dbReference>
<dbReference type="SUPFAM" id="SSF46785">
    <property type="entry name" value="Winged helix' DNA-binding domain"/>
    <property type="match status" value="1"/>
</dbReference>
<name>A0AAI8Z8Q8_9PEZI</name>
<comment type="caution">
    <text evidence="1">The sequence shown here is derived from an EMBL/GenBank/DDBJ whole genome shotgun (WGS) entry which is preliminary data.</text>
</comment>
<dbReference type="Gene3D" id="3.40.50.150">
    <property type="entry name" value="Vaccinia Virus protein VP39"/>
    <property type="match status" value="1"/>
</dbReference>
<accession>A0AAI8Z8Q8</accession>
<dbReference type="PANTHER" id="PTHR43712">
    <property type="entry name" value="PUTATIVE (AFU_ORTHOLOGUE AFUA_4G14580)-RELATED"/>
    <property type="match status" value="1"/>
</dbReference>
<dbReference type="PANTHER" id="PTHR43712:SF15">
    <property type="entry name" value="MONODICTYPHENONE CLUSTER TRANSCRIPTIONAL COACTIVATOR MDPA"/>
    <property type="match status" value="1"/>
</dbReference>
<dbReference type="InterPro" id="IPR036390">
    <property type="entry name" value="WH_DNA-bd_sf"/>
</dbReference>
<sequence length="394" mass="42531">MAFISQAPDNASTRADAMTFLQRLAINFQVLSSIQLLSEFQVLACIPPDEAISYGDVAEIVGLPEAQLRAVVRLTASVGFLRTPTNDSMAHNSLSFKFVNDLGVVDAFGFAAETLAPCALRMAEACRGGDNAYRVAFGASSDFTTDVQHRWRMQRQAAAHFRLAKGPSDEDDPECHNLLSQLDWASLADATVVDVGGKSLDRAISLASHSPAVSIMVQSDQAASLPPVPADLASRIHVQACDPSGAQHFEDASVYVMQLKSPTLTHPVRAKPLDTIARQLASHLPILRKNPLTRVVLLARVLPDAQDTPSQDSGSITDISSQSLASYRNLTFSQLTGGRDHERPDIVDIVTRTRDGEGVLAITNEIRSSKDAGLTAFEIQYHRLPRDSPGVLPV</sequence>
<reference evidence="1" key="1">
    <citation type="submission" date="2023-11" db="EMBL/GenBank/DDBJ databases">
        <authorList>
            <person name="Alioto T."/>
            <person name="Alioto T."/>
            <person name="Gomez Garrido J."/>
        </authorList>
    </citation>
    <scope>NUCLEOTIDE SEQUENCE</scope>
</reference>
<dbReference type="AlphaFoldDB" id="A0AAI8Z8Q8"/>
<evidence type="ECO:0000313" key="1">
    <source>
        <dbReference type="EMBL" id="CAK4034457.1"/>
    </source>
</evidence>
<protein>
    <submittedName>
        <fullName evidence="1">Uncharacterized protein</fullName>
    </submittedName>
</protein>
<proteinExistence type="predicted"/>
<gene>
    <name evidence="1" type="ORF">LECACI_7A009615</name>
</gene>
<dbReference type="EMBL" id="CAVMBE010000118">
    <property type="protein sequence ID" value="CAK4034457.1"/>
    <property type="molecule type" value="Genomic_DNA"/>
</dbReference>
<organism evidence="1 2">
    <name type="scientific">Lecanosticta acicola</name>
    <dbReference type="NCBI Taxonomy" id="111012"/>
    <lineage>
        <taxon>Eukaryota</taxon>
        <taxon>Fungi</taxon>
        <taxon>Dikarya</taxon>
        <taxon>Ascomycota</taxon>
        <taxon>Pezizomycotina</taxon>
        <taxon>Dothideomycetes</taxon>
        <taxon>Dothideomycetidae</taxon>
        <taxon>Mycosphaerellales</taxon>
        <taxon>Mycosphaerellaceae</taxon>
        <taxon>Lecanosticta</taxon>
    </lineage>
</organism>
<dbReference type="InterPro" id="IPR029063">
    <property type="entry name" value="SAM-dependent_MTases_sf"/>
</dbReference>
<evidence type="ECO:0000313" key="2">
    <source>
        <dbReference type="Proteomes" id="UP001296104"/>
    </source>
</evidence>